<dbReference type="VEuPathDB" id="MicrosporidiaDB:M153_1796000906"/>
<dbReference type="InterPro" id="IPR005485">
    <property type="entry name" value="Rbsml_uL18_euk_arch"/>
</dbReference>
<dbReference type="EMBL" id="LGUB01000542">
    <property type="protein sequence ID" value="KRH92994.1"/>
    <property type="molecule type" value="Genomic_DNA"/>
</dbReference>
<evidence type="ECO:0000256" key="3">
    <source>
        <dbReference type="ARBA" id="ARBA00023274"/>
    </source>
</evidence>
<evidence type="ECO:0000256" key="2">
    <source>
        <dbReference type="ARBA" id="ARBA00022980"/>
    </source>
</evidence>
<comment type="similarity">
    <text evidence="1">Belongs to the universal ribosomal protein uL18 family.</text>
</comment>
<sequence>MSNPILLKSYRPRYQIKKKRNRVTNYTKRSKMIKLNLKKYAHKTRLVVRITNSKIICQLIQSYTQGDKVLLQITSEELKKYGLNVGLKNYASAYATGLLLSRIFLAGKSTEQPPQQTENESGEEDGKMTVFLDIGMRRNTKGGRVYAAMKGAIDGGLYIPHNAERIFNEDLNDKIKGQSVKDYMEHLKSENNEKYNKQFGAYLKEGINESNIVSKYENVIKMIRDEKDFSKFTKKVSEQ</sequence>
<dbReference type="GO" id="GO:0003735">
    <property type="term" value="F:structural constituent of ribosome"/>
    <property type="evidence" value="ECO:0007669"/>
    <property type="project" value="InterPro"/>
</dbReference>
<dbReference type="GO" id="GO:0008097">
    <property type="term" value="F:5S rRNA binding"/>
    <property type="evidence" value="ECO:0007669"/>
    <property type="project" value="EnsemblFungi"/>
</dbReference>
<evidence type="ECO:0000256" key="1">
    <source>
        <dbReference type="ARBA" id="ARBA00007116"/>
    </source>
</evidence>
<dbReference type="PANTHER" id="PTHR23410">
    <property type="entry name" value="RIBOSOMAL PROTEIN L5-RELATED"/>
    <property type="match status" value="1"/>
</dbReference>
<organism evidence="4 5">
    <name type="scientific">Pseudoloma neurophilia</name>
    <dbReference type="NCBI Taxonomy" id="146866"/>
    <lineage>
        <taxon>Eukaryota</taxon>
        <taxon>Fungi</taxon>
        <taxon>Fungi incertae sedis</taxon>
        <taxon>Microsporidia</taxon>
        <taxon>Pseudoloma</taxon>
    </lineage>
</organism>
<dbReference type="GO" id="GO:0006412">
    <property type="term" value="P:translation"/>
    <property type="evidence" value="ECO:0007669"/>
    <property type="project" value="InterPro"/>
</dbReference>
<dbReference type="OrthoDB" id="1618453at2759"/>
<protein>
    <submittedName>
        <fullName evidence="4">60S ribosomal protein L5</fullName>
    </submittedName>
</protein>
<gene>
    <name evidence="4" type="ORF">M153_1796000906</name>
</gene>
<keyword evidence="2 4" id="KW-0689">Ribosomal protein</keyword>
<reference evidence="4 5" key="1">
    <citation type="submission" date="2015-07" db="EMBL/GenBank/DDBJ databases">
        <title>The genome of Pseudoloma neurophilia, a relevant intracellular parasite of the zebrafish.</title>
        <authorList>
            <person name="Ndikumana S."/>
            <person name="Pelin A."/>
            <person name="Sanders J."/>
            <person name="Corradi N."/>
        </authorList>
    </citation>
    <scope>NUCLEOTIDE SEQUENCE [LARGE SCALE GENOMIC DNA]</scope>
    <source>
        <strain evidence="4 5">MK1</strain>
    </source>
</reference>
<dbReference type="PRINTS" id="PR00058">
    <property type="entry name" value="RIBOSOMALL5"/>
</dbReference>
<evidence type="ECO:0000313" key="4">
    <source>
        <dbReference type="EMBL" id="KRH92994.1"/>
    </source>
</evidence>
<dbReference type="Proteomes" id="UP000051530">
    <property type="component" value="Unassembled WGS sequence"/>
</dbReference>
<name>A0A0R0LUA7_9MICR</name>
<evidence type="ECO:0000313" key="5">
    <source>
        <dbReference type="Proteomes" id="UP000051530"/>
    </source>
</evidence>
<dbReference type="GO" id="GO:0000027">
    <property type="term" value="P:ribosomal large subunit assembly"/>
    <property type="evidence" value="ECO:0007669"/>
    <property type="project" value="EnsemblFungi"/>
</dbReference>
<dbReference type="CDD" id="cd00432">
    <property type="entry name" value="Ribosomal_L18_L5e"/>
    <property type="match status" value="1"/>
</dbReference>
<dbReference type="PANTHER" id="PTHR23410:SF12">
    <property type="entry name" value="LARGE RIBOSOMAL SUBUNIT PROTEIN UL18"/>
    <property type="match status" value="1"/>
</dbReference>
<comment type="caution">
    <text evidence="4">The sequence shown here is derived from an EMBL/GenBank/DDBJ whole genome shotgun (WGS) entry which is preliminary data.</text>
</comment>
<dbReference type="Gene3D" id="3.30.420.100">
    <property type="match status" value="1"/>
</dbReference>
<accession>A0A0R0LUA7</accession>
<dbReference type="HAMAP" id="MF_01337_A">
    <property type="entry name" value="Ribosomal_uL18_A"/>
    <property type="match status" value="1"/>
</dbReference>
<dbReference type="GO" id="GO:0022625">
    <property type="term" value="C:cytosolic large ribosomal subunit"/>
    <property type="evidence" value="ECO:0007669"/>
    <property type="project" value="EnsemblFungi"/>
</dbReference>
<keyword evidence="3" id="KW-0687">Ribonucleoprotein</keyword>
<proteinExistence type="inferred from homology"/>
<dbReference type="InterPro" id="IPR057268">
    <property type="entry name" value="Ribosomal_L18"/>
</dbReference>
<keyword evidence="5" id="KW-1185">Reference proteome</keyword>
<dbReference type="SUPFAM" id="SSF53137">
    <property type="entry name" value="Translational machinery components"/>
    <property type="match status" value="1"/>
</dbReference>
<dbReference type="AlphaFoldDB" id="A0A0R0LUA7"/>
<dbReference type="Pfam" id="PF17144">
    <property type="entry name" value="Ribosomal_L5e"/>
    <property type="match status" value="1"/>
</dbReference>